<dbReference type="Proteomes" id="UP001589828">
    <property type="component" value="Unassembled WGS sequence"/>
</dbReference>
<accession>A0ABV6LAW5</accession>
<reference evidence="1 2" key="1">
    <citation type="submission" date="2024-09" db="EMBL/GenBank/DDBJ databases">
        <authorList>
            <person name="Sun Q."/>
            <person name="Mori K."/>
        </authorList>
    </citation>
    <scope>NUCLEOTIDE SEQUENCE [LARGE SCALE GENOMIC DNA]</scope>
    <source>
        <strain evidence="1 2">NCAIM B.02415</strain>
    </source>
</reference>
<proteinExistence type="predicted"/>
<dbReference type="RefSeq" id="WP_377024355.1">
    <property type="nucleotide sequence ID" value="NZ_JBHLTS010000063.1"/>
</dbReference>
<keyword evidence="2" id="KW-1185">Reference proteome</keyword>
<evidence type="ECO:0000313" key="1">
    <source>
        <dbReference type="EMBL" id="MFC0516578.1"/>
    </source>
</evidence>
<gene>
    <name evidence="1" type="ORF">ACFFGT_20395</name>
</gene>
<organism evidence="1 2">
    <name type="scientific">Mucilaginibacter angelicae</name>
    <dbReference type="NCBI Taxonomy" id="869718"/>
    <lineage>
        <taxon>Bacteria</taxon>
        <taxon>Pseudomonadati</taxon>
        <taxon>Bacteroidota</taxon>
        <taxon>Sphingobacteriia</taxon>
        <taxon>Sphingobacteriales</taxon>
        <taxon>Sphingobacteriaceae</taxon>
        <taxon>Mucilaginibacter</taxon>
    </lineage>
</organism>
<dbReference type="EMBL" id="JBHLTS010000063">
    <property type="protein sequence ID" value="MFC0516578.1"/>
    <property type="molecule type" value="Genomic_DNA"/>
</dbReference>
<name>A0ABV6LAW5_9SPHI</name>
<evidence type="ECO:0000313" key="2">
    <source>
        <dbReference type="Proteomes" id="UP001589828"/>
    </source>
</evidence>
<protein>
    <submittedName>
        <fullName evidence="1">Uncharacterized protein</fullName>
    </submittedName>
</protein>
<comment type="caution">
    <text evidence="1">The sequence shown here is derived from an EMBL/GenBank/DDBJ whole genome shotgun (WGS) entry which is preliminary data.</text>
</comment>
<sequence length="186" mass="20857">MSNEEIIEHISINDNVCGRFEKQQLDKPASYLFDKYNRQHLRKYVLMAVSIISFVQFAGAKARLSLLQQVDSLHKKHQTRHPGISAPGLNRRILHLAGYKANGKISTKGKPVKLNSDTRLPADTLFMGKAVVNIPEVKIGHLKNLTVIRSVDTVANVIGGVVTKGIVVKKEEKEIDRSMLYEFGIR</sequence>